<accession>A0ABU7F6E7</accession>
<evidence type="ECO:0000313" key="2">
    <source>
        <dbReference type="EMBL" id="MED6295008.1"/>
    </source>
</evidence>
<reference evidence="2 3" key="1">
    <citation type="submission" date="2021-06" db="EMBL/GenBank/DDBJ databases">
        <authorList>
            <person name="Palmer J.M."/>
        </authorList>
    </citation>
    <scope>NUCLEOTIDE SEQUENCE [LARGE SCALE GENOMIC DNA]</scope>
    <source>
        <strain evidence="2 3">CL_MEX2019</strain>
        <tissue evidence="2">Muscle</tissue>
    </source>
</reference>
<dbReference type="Proteomes" id="UP001352852">
    <property type="component" value="Unassembled WGS sequence"/>
</dbReference>
<protein>
    <submittedName>
        <fullName evidence="2">Uncharacterized protein</fullName>
    </submittedName>
</protein>
<gene>
    <name evidence="2" type="ORF">CHARACLAT_026985</name>
</gene>
<keyword evidence="3" id="KW-1185">Reference proteome</keyword>
<proteinExistence type="predicted"/>
<comment type="caution">
    <text evidence="2">The sequence shown here is derived from an EMBL/GenBank/DDBJ whole genome shotgun (WGS) entry which is preliminary data.</text>
</comment>
<sequence length="84" mass="9477">MWRIALPWKDYSSRSQLTNRVALSACLPAHSQIQPSLYNRKPSKQITSRKCPHRKPPSKILSASRNNDPDPVDTCVLPSSYSAK</sequence>
<organism evidence="2 3">
    <name type="scientific">Characodon lateralis</name>
    <dbReference type="NCBI Taxonomy" id="208331"/>
    <lineage>
        <taxon>Eukaryota</taxon>
        <taxon>Metazoa</taxon>
        <taxon>Chordata</taxon>
        <taxon>Craniata</taxon>
        <taxon>Vertebrata</taxon>
        <taxon>Euteleostomi</taxon>
        <taxon>Actinopterygii</taxon>
        <taxon>Neopterygii</taxon>
        <taxon>Teleostei</taxon>
        <taxon>Neoteleostei</taxon>
        <taxon>Acanthomorphata</taxon>
        <taxon>Ovalentaria</taxon>
        <taxon>Atherinomorphae</taxon>
        <taxon>Cyprinodontiformes</taxon>
        <taxon>Goodeidae</taxon>
        <taxon>Characodon</taxon>
    </lineage>
</organism>
<name>A0ABU7F6E7_9TELE</name>
<evidence type="ECO:0000313" key="3">
    <source>
        <dbReference type="Proteomes" id="UP001352852"/>
    </source>
</evidence>
<evidence type="ECO:0000256" key="1">
    <source>
        <dbReference type="SAM" id="MobiDB-lite"/>
    </source>
</evidence>
<feature type="region of interest" description="Disordered" evidence="1">
    <location>
        <begin position="37"/>
        <end position="84"/>
    </location>
</feature>
<dbReference type="EMBL" id="JAHUTJ010077107">
    <property type="protein sequence ID" value="MED6295008.1"/>
    <property type="molecule type" value="Genomic_DNA"/>
</dbReference>